<protein>
    <submittedName>
        <fullName evidence="2">Uncharacterized protein</fullName>
    </submittedName>
</protein>
<comment type="caution">
    <text evidence="2">The sequence shown here is derived from an EMBL/GenBank/DDBJ whole genome shotgun (WGS) entry which is preliminary data.</text>
</comment>
<reference evidence="2" key="1">
    <citation type="submission" date="2021-02" db="EMBL/GenBank/DDBJ databases">
        <authorList>
            <person name="Nowell W R."/>
        </authorList>
    </citation>
    <scope>NUCLEOTIDE SEQUENCE</scope>
</reference>
<accession>A0A8S2G971</accession>
<evidence type="ECO:0000313" key="4">
    <source>
        <dbReference type="Proteomes" id="UP000677228"/>
    </source>
</evidence>
<feature type="non-terminal residue" evidence="2">
    <location>
        <position position="1"/>
    </location>
</feature>
<dbReference type="AlphaFoldDB" id="A0A8S2G971"/>
<organism evidence="2 4">
    <name type="scientific">Didymodactylos carnosus</name>
    <dbReference type="NCBI Taxonomy" id="1234261"/>
    <lineage>
        <taxon>Eukaryota</taxon>
        <taxon>Metazoa</taxon>
        <taxon>Spiralia</taxon>
        <taxon>Gnathifera</taxon>
        <taxon>Rotifera</taxon>
        <taxon>Eurotatoria</taxon>
        <taxon>Bdelloidea</taxon>
        <taxon>Philodinida</taxon>
        <taxon>Philodinidae</taxon>
        <taxon>Didymodactylos</taxon>
    </lineage>
</organism>
<sequence>IGSPVRPHGSVEINQKKGRSHSHSLLAPPPIEDDSQVHHHTSETIQAELRKTFTSELACIAYVQFCRLCGE</sequence>
<gene>
    <name evidence="2" type="ORF">OVA965_LOCUS45101</name>
    <name evidence="3" type="ORF">TMI583_LOCUS48295</name>
</gene>
<name>A0A8S2G971_9BILA</name>
<dbReference type="Proteomes" id="UP000682733">
    <property type="component" value="Unassembled WGS sequence"/>
</dbReference>
<dbReference type="EMBL" id="CAJNOK010068293">
    <property type="protein sequence ID" value="CAF1656615.1"/>
    <property type="molecule type" value="Genomic_DNA"/>
</dbReference>
<evidence type="ECO:0000313" key="3">
    <source>
        <dbReference type="EMBL" id="CAF4509513.1"/>
    </source>
</evidence>
<evidence type="ECO:0000313" key="2">
    <source>
        <dbReference type="EMBL" id="CAF1656615.1"/>
    </source>
</evidence>
<evidence type="ECO:0000256" key="1">
    <source>
        <dbReference type="SAM" id="MobiDB-lite"/>
    </source>
</evidence>
<feature type="region of interest" description="Disordered" evidence="1">
    <location>
        <begin position="1"/>
        <end position="42"/>
    </location>
</feature>
<proteinExistence type="predicted"/>
<dbReference type="EMBL" id="CAJOBA010097809">
    <property type="protein sequence ID" value="CAF4509513.1"/>
    <property type="molecule type" value="Genomic_DNA"/>
</dbReference>
<dbReference type="Proteomes" id="UP000677228">
    <property type="component" value="Unassembled WGS sequence"/>
</dbReference>